<name>A0A3M0KD85_HIRRU</name>
<accession>A0A3M0KD85</accession>
<sequence>MAAATKAIEEAVLAISQARAATRRGQWVEVARGLLWCLVARCDRARVLPLELLCQFGHIELALAGTKEASTDVSEALVLEALVSVVATLGELASTVTAPRRSVWPLLYPKSLHTDLRRFTWRLRDMLDHGSVTSPGQHGDTSLSRALAALGATSGVTWANVKTWHDSVYVLTESWFWLVEEAVDLLDTWENVATDKATATTQAKDLQDKTASLGTAGENLVATARQPLVALAEDEVDSLLATHEARVVAVIKAMEESVVATSQAGAATRRGQRGEEALGLLRRLVVECDRATVFPLELLRQLGDIKTTLLNIKERSPNVPEDLVAAVAEAKRLWEASARLTTHHLLVTLGEIDFLLSSPYGGSGGPGGPRGRAVAERCQRAIEDIPRLLEGSGVTNVISSRR</sequence>
<comment type="caution">
    <text evidence="1">The sequence shown here is derived from an EMBL/GenBank/DDBJ whole genome shotgun (WGS) entry which is preliminary data.</text>
</comment>
<keyword evidence="2" id="KW-1185">Reference proteome</keyword>
<gene>
    <name evidence="1" type="ORF">DUI87_12197</name>
</gene>
<dbReference type="AlphaFoldDB" id="A0A3M0KD85"/>
<evidence type="ECO:0000313" key="1">
    <source>
        <dbReference type="EMBL" id="RMC11005.1"/>
    </source>
</evidence>
<dbReference type="OrthoDB" id="9219042at2759"/>
<protein>
    <submittedName>
        <fullName evidence="1">Uncharacterized protein</fullName>
    </submittedName>
</protein>
<dbReference type="Proteomes" id="UP000269221">
    <property type="component" value="Unassembled WGS sequence"/>
</dbReference>
<evidence type="ECO:0000313" key="2">
    <source>
        <dbReference type="Proteomes" id="UP000269221"/>
    </source>
</evidence>
<reference evidence="1 2" key="1">
    <citation type="submission" date="2018-07" db="EMBL/GenBank/DDBJ databases">
        <title>A high quality draft genome assembly of the barn swallow (H. rustica rustica).</title>
        <authorList>
            <person name="Formenti G."/>
            <person name="Chiara M."/>
            <person name="Poveda L."/>
            <person name="Francoijs K.-J."/>
            <person name="Bonisoli-Alquati A."/>
            <person name="Canova L."/>
            <person name="Gianfranceschi L."/>
            <person name="Horner D.S."/>
            <person name="Saino N."/>
        </authorList>
    </citation>
    <scope>NUCLEOTIDE SEQUENCE [LARGE SCALE GENOMIC DNA]</scope>
    <source>
        <strain evidence="1">Chelidonia</strain>
        <tissue evidence="1">Blood</tissue>
    </source>
</reference>
<dbReference type="EMBL" id="QRBI01000110">
    <property type="protein sequence ID" value="RMC11005.1"/>
    <property type="molecule type" value="Genomic_DNA"/>
</dbReference>
<organism evidence="1 2">
    <name type="scientific">Hirundo rustica rustica</name>
    <dbReference type="NCBI Taxonomy" id="333673"/>
    <lineage>
        <taxon>Eukaryota</taxon>
        <taxon>Metazoa</taxon>
        <taxon>Chordata</taxon>
        <taxon>Craniata</taxon>
        <taxon>Vertebrata</taxon>
        <taxon>Euteleostomi</taxon>
        <taxon>Archelosauria</taxon>
        <taxon>Archosauria</taxon>
        <taxon>Dinosauria</taxon>
        <taxon>Saurischia</taxon>
        <taxon>Theropoda</taxon>
        <taxon>Coelurosauria</taxon>
        <taxon>Aves</taxon>
        <taxon>Neognathae</taxon>
        <taxon>Neoaves</taxon>
        <taxon>Telluraves</taxon>
        <taxon>Australaves</taxon>
        <taxon>Passeriformes</taxon>
        <taxon>Sylvioidea</taxon>
        <taxon>Hirundinidae</taxon>
        <taxon>Hirundo</taxon>
    </lineage>
</organism>
<proteinExistence type="predicted"/>